<feature type="signal peptide" evidence="1">
    <location>
        <begin position="1"/>
        <end position="15"/>
    </location>
</feature>
<comment type="caution">
    <text evidence="2">The sequence shown here is derived from an EMBL/GenBank/DDBJ whole genome shotgun (WGS) entry which is preliminary data.</text>
</comment>
<dbReference type="OrthoDB" id="2405008at2759"/>
<dbReference type="EMBL" id="CAJVPZ010017032">
    <property type="protein sequence ID" value="CAG8677803.1"/>
    <property type="molecule type" value="Genomic_DNA"/>
</dbReference>
<evidence type="ECO:0000256" key="1">
    <source>
        <dbReference type="SAM" id="SignalP"/>
    </source>
</evidence>
<sequence>MGSFIFLAEFLKCQLLTLTIVSRRNPENKTFTIKISDDKKYELLKHM</sequence>
<feature type="chain" id="PRO_5040337816" evidence="1">
    <location>
        <begin position="16"/>
        <end position="47"/>
    </location>
</feature>
<keyword evidence="1" id="KW-0732">Signal</keyword>
<reference evidence="2" key="1">
    <citation type="submission" date="2021-06" db="EMBL/GenBank/DDBJ databases">
        <authorList>
            <person name="Kallberg Y."/>
            <person name="Tangrot J."/>
            <person name="Rosling A."/>
        </authorList>
    </citation>
    <scope>NUCLEOTIDE SEQUENCE</scope>
    <source>
        <strain evidence="2">IN212</strain>
    </source>
</reference>
<keyword evidence="3" id="KW-1185">Reference proteome</keyword>
<dbReference type="AlphaFoldDB" id="A0A9N9EKD2"/>
<organism evidence="2 3">
    <name type="scientific">Racocetra fulgida</name>
    <dbReference type="NCBI Taxonomy" id="60492"/>
    <lineage>
        <taxon>Eukaryota</taxon>
        <taxon>Fungi</taxon>
        <taxon>Fungi incertae sedis</taxon>
        <taxon>Mucoromycota</taxon>
        <taxon>Glomeromycotina</taxon>
        <taxon>Glomeromycetes</taxon>
        <taxon>Diversisporales</taxon>
        <taxon>Gigasporaceae</taxon>
        <taxon>Racocetra</taxon>
    </lineage>
</organism>
<accession>A0A9N9EKD2</accession>
<evidence type="ECO:0000313" key="2">
    <source>
        <dbReference type="EMBL" id="CAG8677803.1"/>
    </source>
</evidence>
<name>A0A9N9EKD2_9GLOM</name>
<proteinExistence type="predicted"/>
<protein>
    <submittedName>
        <fullName evidence="2">16341_t:CDS:1</fullName>
    </submittedName>
</protein>
<evidence type="ECO:0000313" key="3">
    <source>
        <dbReference type="Proteomes" id="UP000789396"/>
    </source>
</evidence>
<dbReference type="Proteomes" id="UP000789396">
    <property type="component" value="Unassembled WGS sequence"/>
</dbReference>
<gene>
    <name evidence="2" type="ORF">RFULGI_LOCUS9488</name>
</gene>
<feature type="non-terminal residue" evidence="2">
    <location>
        <position position="47"/>
    </location>
</feature>